<keyword evidence="10" id="KW-1185">Reference proteome</keyword>
<gene>
    <name evidence="9" type="ORF">BIW11_13707</name>
</gene>
<dbReference type="InterPro" id="IPR020472">
    <property type="entry name" value="WD40_PAC1"/>
</dbReference>
<dbReference type="InterPro" id="IPR036322">
    <property type="entry name" value="WD40_repeat_dom_sf"/>
</dbReference>
<feature type="repeat" description="WD" evidence="8">
    <location>
        <begin position="54"/>
        <end position="95"/>
    </location>
</feature>
<feature type="repeat" description="WD" evidence="8">
    <location>
        <begin position="229"/>
        <end position="270"/>
    </location>
</feature>
<evidence type="ECO:0000313" key="10">
    <source>
        <dbReference type="Proteomes" id="UP000192247"/>
    </source>
</evidence>
<organism evidence="9 10">
    <name type="scientific">Tropilaelaps mercedesae</name>
    <dbReference type="NCBI Taxonomy" id="418985"/>
    <lineage>
        <taxon>Eukaryota</taxon>
        <taxon>Metazoa</taxon>
        <taxon>Ecdysozoa</taxon>
        <taxon>Arthropoda</taxon>
        <taxon>Chelicerata</taxon>
        <taxon>Arachnida</taxon>
        <taxon>Acari</taxon>
        <taxon>Parasitiformes</taxon>
        <taxon>Mesostigmata</taxon>
        <taxon>Gamasina</taxon>
        <taxon>Dermanyssoidea</taxon>
        <taxon>Laelapidae</taxon>
        <taxon>Tropilaelaps</taxon>
    </lineage>
</organism>
<dbReference type="AlphaFoldDB" id="A0A1V9X0Y3"/>
<keyword evidence="2" id="KW-0963">Cytoplasm</keyword>
<dbReference type="SUPFAM" id="SSF50978">
    <property type="entry name" value="WD40 repeat-like"/>
    <property type="match status" value="1"/>
</dbReference>
<dbReference type="GO" id="GO:0045214">
    <property type="term" value="P:sarcomere organization"/>
    <property type="evidence" value="ECO:0007669"/>
    <property type="project" value="TreeGrafter"/>
</dbReference>
<dbReference type="PANTHER" id="PTHR19856">
    <property type="entry name" value="WD-REPEATCONTAINING PROTEIN WDR1"/>
    <property type="match status" value="1"/>
</dbReference>
<reference evidence="9 10" key="1">
    <citation type="journal article" date="2017" name="Gigascience">
        <title>Draft genome of the honey bee ectoparasitic mite, Tropilaelaps mercedesae, is shaped by the parasitic life history.</title>
        <authorList>
            <person name="Dong X."/>
            <person name="Armstrong S.D."/>
            <person name="Xia D."/>
            <person name="Makepeace B.L."/>
            <person name="Darby A.C."/>
            <person name="Kadowaki T."/>
        </authorList>
    </citation>
    <scope>NUCLEOTIDE SEQUENCE [LARGE SCALE GENOMIC DNA]</scope>
    <source>
        <strain evidence="9">Wuxi-XJTLU</strain>
    </source>
</reference>
<dbReference type="InterPro" id="IPR015943">
    <property type="entry name" value="WD40/YVTN_repeat-like_dom_sf"/>
</dbReference>
<dbReference type="GO" id="GO:0030834">
    <property type="term" value="P:regulation of actin filament depolymerization"/>
    <property type="evidence" value="ECO:0007669"/>
    <property type="project" value="UniProtKB-ARBA"/>
</dbReference>
<dbReference type="Proteomes" id="UP000192247">
    <property type="component" value="Unassembled WGS sequence"/>
</dbReference>
<feature type="repeat" description="WD" evidence="8">
    <location>
        <begin position="142"/>
        <end position="175"/>
    </location>
</feature>
<dbReference type="Pfam" id="PF00400">
    <property type="entry name" value="WD40"/>
    <property type="match status" value="8"/>
</dbReference>
<dbReference type="SUPFAM" id="SSF50998">
    <property type="entry name" value="Quinoprotein alcohol dehydrogenase-like"/>
    <property type="match status" value="1"/>
</dbReference>
<comment type="caution">
    <text evidence="9">The sequence shown here is derived from an EMBL/GenBank/DDBJ whole genome shotgun (WGS) entry which is preliminary data.</text>
</comment>
<keyword evidence="3 8" id="KW-0853">WD repeat</keyword>
<dbReference type="CDD" id="cd00200">
    <property type="entry name" value="WD40"/>
    <property type="match status" value="1"/>
</dbReference>
<dbReference type="InParanoid" id="A0A1V9X0Y3"/>
<dbReference type="GO" id="GO:0030042">
    <property type="term" value="P:actin filament depolymerization"/>
    <property type="evidence" value="ECO:0007669"/>
    <property type="project" value="TreeGrafter"/>
</dbReference>
<feature type="repeat" description="WD" evidence="8">
    <location>
        <begin position="185"/>
        <end position="226"/>
    </location>
</feature>
<dbReference type="GO" id="GO:0030864">
    <property type="term" value="C:cortical actin cytoskeleton"/>
    <property type="evidence" value="ECO:0007669"/>
    <property type="project" value="TreeGrafter"/>
</dbReference>
<comment type="subcellular location">
    <subcellularLocation>
        <location evidence="1">Cytoplasm</location>
    </subcellularLocation>
</comment>
<dbReference type="EMBL" id="MNPL01029852">
    <property type="protein sequence ID" value="OQR67127.1"/>
    <property type="molecule type" value="Genomic_DNA"/>
</dbReference>
<evidence type="ECO:0000256" key="6">
    <source>
        <dbReference type="ARBA" id="ARBA00038366"/>
    </source>
</evidence>
<feature type="repeat" description="WD" evidence="8">
    <location>
        <begin position="547"/>
        <end position="579"/>
    </location>
</feature>
<dbReference type="SMART" id="SM00320">
    <property type="entry name" value="WD40"/>
    <property type="match status" value="11"/>
</dbReference>
<dbReference type="PROSITE" id="PS50294">
    <property type="entry name" value="WD_REPEATS_REGION"/>
    <property type="match status" value="5"/>
</dbReference>
<dbReference type="FunCoup" id="A0A1V9X0Y3">
    <property type="interactions" value="1274"/>
</dbReference>
<evidence type="ECO:0000256" key="7">
    <source>
        <dbReference type="ARBA" id="ARBA00067845"/>
    </source>
</evidence>
<sequence length="622" mass="68588">MSYSNKAIWATLPRTERGRPIVLGGDPKGNNFLYANGHYVVIRNIKNPAVCDIYAEHSTATTVAKYSPSGFYICSGDVSGKIRIWDTVNEEHVLKNEFQPFIGNIKDLAWSPDNQRIVVVGEGRERFGHVIAAETGTSVGEIGGHSGVINSVDFRPSRPFRILTGSEDNMANIYEGPPFKYKTSLQHHSKYVQSVRYSPNGKLFATGGFDGKIFIYNADTYELVGELGPPAHKGGVYGVSWSPFGDQLLSASGDKSCRLWDVESRQALTQFVMGTDVLDQQVSCLWQGEHLLSVGLSGFISYLDKSNPTKPIRVLKGHNKPITAMAVSEDKTKVYTGSHDGFLTRHVPATDGWGLLWDTATGDQDRVKGQCHTSQVQDMCVSSGSIYTCGFDDTLRKIDSSTDEYVHRLMNGFFRSMWTVSGESQPRGISTDGRLVAVAEHQDITIVEGGSKKIVHPIKYEAACISLHPEGSHVAVGSCSDNKVHVYAITPSELDERATMEHRAAITDVKYSPKGDLLAACDGNRMIRLYSVQDSYAPAHDIDWCFHTAKVNCLAWSPNSLFLASGSLDTSMIIWSVENPMKHLILKKAHPQAQITKIAWIDNRTVVSSGQDSNVKLWDIKF</sequence>
<dbReference type="OrthoDB" id="2306at2759"/>
<evidence type="ECO:0000256" key="5">
    <source>
        <dbReference type="ARBA" id="ARBA00023203"/>
    </source>
</evidence>
<feature type="repeat" description="WD" evidence="8">
    <location>
        <begin position="602"/>
        <end position="622"/>
    </location>
</feature>
<dbReference type="FunFam" id="2.130.10.10:FF:000167">
    <property type="entry name" value="Actin-interacting protein 1"/>
    <property type="match status" value="1"/>
</dbReference>
<protein>
    <recommendedName>
        <fullName evidence="7">Actin-interacting protein 1</fullName>
    </recommendedName>
</protein>
<accession>A0A1V9X0Y3</accession>
<evidence type="ECO:0000313" key="9">
    <source>
        <dbReference type="EMBL" id="OQR67127.1"/>
    </source>
</evidence>
<dbReference type="InterPro" id="IPR001680">
    <property type="entry name" value="WD40_rpt"/>
</dbReference>
<dbReference type="GO" id="GO:0040011">
    <property type="term" value="P:locomotion"/>
    <property type="evidence" value="ECO:0007669"/>
    <property type="project" value="TreeGrafter"/>
</dbReference>
<comment type="similarity">
    <text evidence="6">Belongs to the WD repeat AIP1 family.</text>
</comment>
<feature type="repeat" description="WD" evidence="8">
    <location>
        <begin position="499"/>
        <end position="533"/>
    </location>
</feature>
<dbReference type="PROSITE" id="PS50082">
    <property type="entry name" value="WD_REPEATS_2"/>
    <property type="match status" value="7"/>
</dbReference>
<proteinExistence type="inferred from homology"/>
<dbReference type="InterPro" id="IPR011047">
    <property type="entry name" value="Quinoprotein_ADH-like_sf"/>
</dbReference>
<name>A0A1V9X0Y3_9ACAR</name>
<dbReference type="GO" id="GO:0030833">
    <property type="term" value="P:regulation of actin filament polymerization"/>
    <property type="evidence" value="ECO:0007669"/>
    <property type="project" value="UniProtKB-ARBA"/>
</dbReference>
<keyword evidence="5" id="KW-0009">Actin-binding</keyword>
<dbReference type="GO" id="GO:0051015">
    <property type="term" value="F:actin filament binding"/>
    <property type="evidence" value="ECO:0007669"/>
    <property type="project" value="TreeGrafter"/>
</dbReference>
<evidence type="ECO:0000256" key="3">
    <source>
        <dbReference type="ARBA" id="ARBA00022574"/>
    </source>
</evidence>
<dbReference type="InterPro" id="IPR019775">
    <property type="entry name" value="WD40_repeat_CS"/>
</dbReference>
<dbReference type="FunFam" id="2.130.10.10:FF:000097">
    <property type="entry name" value="WD repeat domain 1"/>
    <property type="match status" value="1"/>
</dbReference>
<evidence type="ECO:0000256" key="4">
    <source>
        <dbReference type="ARBA" id="ARBA00022737"/>
    </source>
</evidence>
<dbReference type="PROSITE" id="PS00678">
    <property type="entry name" value="WD_REPEATS_1"/>
    <property type="match status" value="2"/>
</dbReference>
<dbReference type="Gene3D" id="2.130.10.10">
    <property type="entry name" value="YVTN repeat-like/Quinoprotein amine dehydrogenase"/>
    <property type="match status" value="2"/>
</dbReference>
<dbReference type="STRING" id="418985.A0A1V9X0Y3"/>
<keyword evidence="4" id="KW-0677">Repeat</keyword>
<evidence type="ECO:0000256" key="2">
    <source>
        <dbReference type="ARBA" id="ARBA00022490"/>
    </source>
</evidence>
<evidence type="ECO:0000256" key="8">
    <source>
        <dbReference type="PROSITE-ProRule" id="PRU00221"/>
    </source>
</evidence>
<evidence type="ECO:0000256" key="1">
    <source>
        <dbReference type="ARBA" id="ARBA00004496"/>
    </source>
</evidence>
<dbReference type="PANTHER" id="PTHR19856:SF0">
    <property type="entry name" value="WD REPEAT-CONTAINING PROTEIN 1"/>
    <property type="match status" value="1"/>
</dbReference>
<dbReference type="PRINTS" id="PR00320">
    <property type="entry name" value="GPROTEINBRPT"/>
</dbReference>